<dbReference type="RefSeq" id="WP_169625127.1">
    <property type="nucleotide sequence ID" value="NZ_JABBNT010000003.1"/>
</dbReference>
<keyword evidence="3 5" id="KW-0687">Ribonucleoprotein</keyword>
<dbReference type="SUPFAM" id="SSF143034">
    <property type="entry name" value="L35p-like"/>
    <property type="match status" value="1"/>
</dbReference>
<proteinExistence type="inferred from homology"/>
<dbReference type="Proteomes" id="UP000539372">
    <property type="component" value="Unassembled WGS sequence"/>
</dbReference>
<evidence type="ECO:0000256" key="2">
    <source>
        <dbReference type="ARBA" id="ARBA00022980"/>
    </source>
</evidence>
<dbReference type="InterPro" id="IPR037229">
    <property type="entry name" value="Ribosomal_bL35_sf"/>
</dbReference>
<gene>
    <name evidence="5 7" type="primary">rpmI</name>
    <name evidence="7" type="ORF">HH303_09570</name>
</gene>
<evidence type="ECO:0000313" key="8">
    <source>
        <dbReference type="Proteomes" id="UP000539372"/>
    </source>
</evidence>
<dbReference type="GO" id="GO:0005840">
    <property type="term" value="C:ribosome"/>
    <property type="evidence" value="ECO:0007669"/>
    <property type="project" value="UniProtKB-KW"/>
</dbReference>
<keyword evidence="2 5" id="KW-0689">Ribosomal protein</keyword>
<dbReference type="InterPro" id="IPR021137">
    <property type="entry name" value="Ribosomal_bL35-like"/>
</dbReference>
<reference evidence="7 8" key="1">
    <citation type="submission" date="2020-04" db="EMBL/GenBank/DDBJ databases">
        <title>Rhodospirillaceae bacterium KN72 isolated from deep sea.</title>
        <authorList>
            <person name="Zhang D.-C."/>
        </authorList>
    </citation>
    <scope>NUCLEOTIDE SEQUENCE [LARGE SCALE GENOMIC DNA]</scope>
    <source>
        <strain evidence="7 8">KN72</strain>
    </source>
</reference>
<dbReference type="HAMAP" id="MF_00514">
    <property type="entry name" value="Ribosomal_bL35"/>
    <property type="match status" value="1"/>
</dbReference>
<dbReference type="GO" id="GO:1990904">
    <property type="term" value="C:ribonucleoprotein complex"/>
    <property type="evidence" value="ECO:0007669"/>
    <property type="project" value="UniProtKB-KW"/>
</dbReference>
<dbReference type="InterPro" id="IPR018265">
    <property type="entry name" value="Ribosomal_bL35_CS"/>
</dbReference>
<evidence type="ECO:0000256" key="3">
    <source>
        <dbReference type="ARBA" id="ARBA00023274"/>
    </source>
</evidence>
<keyword evidence="8" id="KW-1185">Reference proteome</keyword>
<evidence type="ECO:0000256" key="1">
    <source>
        <dbReference type="ARBA" id="ARBA00006598"/>
    </source>
</evidence>
<dbReference type="NCBIfam" id="TIGR00001">
    <property type="entry name" value="rpmI_bact"/>
    <property type="match status" value="1"/>
</dbReference>
<dbReference type="GO" id="GO:0006412">
    <property type="term" value="P:translation"/>
    <property type="evidence" value="ECO:0007669"/>
    <property type="project" value="UniProtKB-UniRule"/>
</dbReference>
<comment type="similarity">
    <text evidence="1 5 6">Belongs to the bacterial ribosomal protein bL35 family.</text>
</comment>
<evidence type="ECO:0000256" key="6">
    <source>
        <dbReference type="RuleBase" id="RU000568"/>
    </source>
</evidence>
<dbReference type="FunFam" id="4.10.410.60:FF:000001">
    <property type="entry name" value="50S ribosomal protein L35"/>
    <property type="match status" value="1"/>
</dbReference>
<dbReference type="PROSITE" id="PS00936">
    <property type="entry name" value="RIBOSOMAL_L35"/>
    <property type="match status" value="1"/>
</dbReference>
<organism evidence="7 8">
    <name type="scientific">Pacificispira spongiicola</name>
    <dbReference type="NCBI Taxonomy" id="2729598"/>
    <lineage>
        <taxon>Bacteria</taxon>
        <taxon>Pseudomonadati</taxon>
        <taxon>Pseudomonadota</taxon>
        <taxon>Alphaproteobacteria</taxon>
        <taxon>Rhodospirillales</taxon>
        <taxon>Rhodospirillaceae</taxon>
        <taxon>Pacificispira</taxon>
    </lineage>
</organism>
<comment type="caution">
    <text evidence="7">The sequence shown here is derived from an EMBL/GenBank/DDBJ whole genome shotgun (WGS) entry which is preliminary data.</text>
</comment>
<dbReference type="EMBL" id="JABBNT010000003">
    <property type="protein sequence ID" value="NMM44726.1"/>
    <property type="molecule type" value="Genomic_DNA"/>
</dbReference>
<dbReference type="AlphaFoldDB" id="A0A7Y0E029"/>
<evidence type="ECO:0000256" key="4">
    <source>
        <dbReference type="ARBA" id="ARBA00071664"/>
    </source>
</evidence>
<dbReference type="InterPro" id="IPR001706">
    <property type="entry name" value="Ribosomal_bL35"/>
</dbReference>
<dbReference type="Gene3D" id="4.10.410.60">
    <property type="match status" value="1"/>
</dbReference>
<name>A0A7Y0E029_9PROT</name>
<accession>A0A7Y0E029</accession>
<sequence length="66" mass="7541">MPKIKSKSSAKKRFKITGTGKVRFYSACLRHNTSNRPTQMKRQNRGGQIMCASDATVVKRNWLRGQ</sequence>
<protein>
    <recommendedName>
        <fullName evidence="4 5">Large ribosomal subunit protein bL35</fullName>
    </recommendedName>
</protein>
<evidence type="ECO:0000256" key="5">
    <source>
        <dbReference type="HAMAP-Rule" id="MF_00514"/>
    </source>
</evidence>
<dbReference type="GO" id="GO:0003735">
    <property type="term" value="F:structural constituent of ribosome"/>
    <property type="evidence" value="ECO:0007669"/>
    <property type="project" value="InterPro"/>
</dbReference>
<dbReference type="PRINTS" id="PR00064">
    <property type="entry name" value="RIBOSOMALL35"/>
</dbReference>
<evidence type="ECO:0000313" key="7">
    <source>
        <dbReference type="EMBL" id="NMM44726.1"/>
    </source>
</evidence>
<dbReference type="Pfam" id="PF01632">
    <property type="entry name" value="Ribosomal_L35p"/>
    <property type="match status" value="1"/>
</dbReference>